<gene>
    <name evidence="1" type="ORF">CEXT_740411</name>
</gene>
<comment type="caution">
    <text evidence="1">The sequence shown here is derived from an EMBL/GenBank/DDBJ whole genome shotgun (WGS) entry which is preliminary data.</text>
</comment>
<dbReference type="EMBL" id="BPLR01017789">
    <property type="protein sequence ID" value="GIY94483.1"/>
    <property type="molecule type" value="Genomic_DNA"/>
</dbReference>
<organism evidence="1 2">
    <name type="scientific">Caerostris extrusa</name>
    <name type="common">Bark spider</name>
    <name type="synonym">Caerostris bankana</name>
    <dbReference type="NCBI Taxonomy" id="172846"/>
    <lineage>
        <taxon>Eukaryota</taxon>
        <taxon>Metazoa</taxon>
        <taxon>Ecdysozoa</taxon>
        <taxon>Arthropoda</taxon>
        <taxon>Chelicerata</taxon>
        <taxon>Arachnida</taxon>
        <taxon>Araneae</taxon>
        <taxon>Araneomorphae</taxon>
        <taxon>Entelegynae</taxon>
        <taxon>Araneoidea</taxon>
        <taxon>Araneidae</taxon>
        <taxon>Caerostris</taxon>
    </lineage>
</organism>
<evidence type="ECO:0000313" key="1">
    <source>
        <dbReference type="EMBL" id="GIY94483.1"/>
    </source>
</evidence>
<keyword evidence="2" id="KW-1185">Reference proteome</keyword>
<protein>
    <submittedName>
        <fullName evidence="1">Uncharacterized protein</fullName>
    </submittedName>
</protein>
<dbReference type="AlphaFoldDB" id="A0AAV4XIK9"/>
<sequence length="79" mass="8989">MQSQGYIANWRGRYSGFRDNALNQRTIPQGHPQKVGRVLLGAEGIAAHPQLDIIRQMTKSSLQGYIANWRGRYSGFRDK</sequence>
<name>A0AAV4XIK9_CAEEX</name>
<accession>A0AAV4XIK9</accession>
<proteinExistence type="predicted"/>
<evidence type="ECO:0000313" key="2">
    <source>
        <dbReference type="Proteomes" id="UP001054945"/>
    </source>
</evidence>
<reference evidence="1 2" key="1">
    <citation type="submission" date="2021-06" db="EMBL/GenBank/DDBJ databases">
        <title>Caerostris extrusa draft genome.</title>
        <authorList>
            <person name="Kono N."/>
            <person name="Arakawa K."/>
        </authorList>
    </citation>
    <scope>NUCLEOTIDE SEQUENCE [LARGE SCALE GENOMIC DNA]</scope>
</reference>
<dbReference type="Proteomes" id="UP001054945">
    <property type="component" value="Unassembled WGS sequence"/>
</dbReference>